<dbReference type="InterPro" id="IPR036691">
    <property type="entry name" value="Endo/exonu/phosph_ase_sf"/>
</dbReference>
<reference evidence="1 2" key="1">
    <citation type="journal article" date="2013" name="Genome Biol.">
        <title>The genome sequence of the most widely cultivated cacao type and its use to identify candidate genes regulating pod color.</title>
        <authorList>
            <person name="Motamayor J.C."/>
            <person name="Mockaitis K."/>
            <person name="Schmutz J."/>
            <person name="Haiminen N."/>
            <person name="Iii D.L."/>
            <person name="Cornejo O."/>
            <person name="Findley S.D."/>
            <person name="Zheng P."/>
            <person name="Utro F."/>
            <person name="Royaert S."/>
            <person name="Saski C."/>
            <person name="Jenkins J."/>
            <person name="Podicheti R."/>
            <person name="Zhao M."/>
            <person name="Scheffler B.E."/>
            <person name="Stack J.C."/>
            <person name="Feltus F.A."/>
            <person name="Mustiga G.M."/>
            <person name="Amores F."/>
            <person name="Phillips W."/>
            <person name="Marelli J.P."/>
            <person name="May G.D."/>
            <person name="Shapiro H."/>
            <person name="Ma J."/>
            <person name="Bustamante C.D."/>
            <person name="Schnell R.J."/>
            <person name="Main D."/>
            <person name="Gilbert D."/>
            <person name="Parida L."/>
            <person name="Kuhn D.N."/>
        </authorList>
    </citation>
    <scope>NUCLEOTIDE SEQUENCE [LARGE SCALE GENOMIC DNA]</scope>
    <source>
        <strain evidence="2">cv. Matina 1-6</strain>
    </source>
</reference>
<dbReference type="PANTHER" id="PTHR36617">
    <property type="entry name" value="PROTEIN, PUTATIVE-RELATED"/>
    <property type="match status" value="1"/>
</dbReference>
<dbReference type="SUPFAM" id="SSF56219">
    <property type="entry name" value="DNase I-like"/>
    <property type="match status" value="1"/>
</dbReference>
<dbReference type="Proteomes" id="UP000026915">
    <property type="component" value="Chromosome 8"/>
</dbReference>
<proteinExistence type="predicted"/>
<protein>
    <submittedName>
        <fullName evidence="1">Uncharacterized protein</fullName>
    </submittedName>
</protein>
<dbReference type="Gramene" id="EOY16991">
    <property type="protein sequence ID" value="EOY16991"/>
    <property type="gene ID" value="TCM_036081"/>
</dbReference>
<keyword evidence="2" id="KW-1185">Reference proteome</keyword>
<sequence length="348" mass="41103">MLDKTRVVRLKVKWMAPQKGWVKFNIDGVSFGNPRKASIGGLLRDHKGSIKVKYLKDIEKTLTSEEEGDWFVYEVELQGGSILRRRLKDPGLLISSDMVVKEFISSKKRKSKWKTKEVKQIMGGSRVIWVLRGDFNAIKREEERIGKGNISRTAKRFDEFINEVGLMDLSMVGGRFTWSNNRKGITFSLIDYFFVDVEFANDTMIFCKLEVQGLINTKRILRCFQAMSRLKINFYYSNVQLVVKDGSRILFWEDNWMERQPLKVRFPRIYALAINKEGYIQDYGKWDEELWVWEVQLRRQPFGWEEEQWSWFKQATEEYHLSRKLEDTLAWKGAPSSQHTIESFCKLN</sequence>
<dbReference type="EMBL" id="CM001886">
    <property type="protein sequence ID" value="EOY16991.1"/>
    <property type="molecule type" value="Genomic_DNA"/>
</dbReference>
<dbReference type="HOGENOM" id="CLU_797900_0_0_1"/>
<evidence type="ECO:0000313" key="2">
    <source>
        <dbReference type="Proteomes" id="UP000026915"/>
    </source>
</evidence>
<dbReference type="InParanoid" id="A0A061FIT1"/>
<evidence type="ECO:0000313" key="1">
    <source>
        <dbReference type="EMBL" id="EOY16991.1"/>
    </source>
</evidence>
<dbReference type="AlphaFoldDB" id="A0A061FIT1"/>
<name>A0A061FIT1_THECC</name>
<accession>A0A061FIT1</accession>
<dbReference type="PANTHER" id="PTHR36617:SF5">
    <property type="entry name" value="OS05G0421675 PROTEIN"/>
    <property type="match status" value="1"/>
</dbReference>
<organism evidence="1 2">
    <name type="scientific">Theobroma cacao</name>
    <name type="common">Cacao</name>
    <name type="synonym">Cocoa</name>
    <dbReference type="NCBI Taxonomy" id="3641"/>
    <lineage>
        <taxon>Eukaryota</taxon>
        <taxon>Viridiplantae</taxon>
        <taxon>Streptophyta</taxon>
        <taxon>Embryophyta</taxon>
        <taxon>Tracheophyta</taxon>
        <taxon>Spermatophyta</taxon>
        <taxon>Magnoliopsida</taxon>
        <taxon>eudicotyledons</taxon>
        <taxon>Gunneridae</taxon>
        <taxon>Pentapetalae</taxon>
        <taxon>rosids</taxon>
        <taxon>malvids</taxon>
        <taxon>Malvales</taxon>
        <taxon>Malvaceae</taxon>
        <taxon>Byttnerioideae</taxon>
        <taxon>Theobroma</taxon>
    </lineage>
</organism>
<dbReference type="Gene3D" id="3.60.10.10">
    <property type="entry name" value="Endonuclease/exonuclease/phosphatase"/>
    <property type="match status" value="1"/>
</dbReference>
<gene>
    <name evidence="1" type="ORF">TCM_036081</name>
</gene>